<keyword evidence="7" id="KW-1185">Reference proteome</keyword>
<dbReference type="InterPro" id="IPR045155">
    <property type="entry name" value="Beta-lactam_cat"/>
</dbReference>
<sequence>MTSLSRRLGLGLIVLACTGVVASAAQPVAQRQAARAPLAPIVYPTRPPPPAQVAPQYIRAQVKALGQSFNGRVGIAVRSVDDGWSTGWKADELYPQQSVSKLWVSITALDAVDHGRVALNDRVTLTRDDLTLFHQPIASLILGGGYTTTLADLMFKAITTSDNTANDKLMRSVGGPTAVRAMIAAKHLGSIRFYNGERALQSRIAGLIWSPSYSVGNAFYQARDALPLRVRQAAFDRYVEDPFDGATPSAIVSALARLKRGELLSPDSTRRLLWIMGNTKTGANRLKGGLKSGWTLSHKTGTGQVLGAYQAGYNDIGILTAPDGHGYSVAVMIKKTSVPLPVRMTLMNNVVRAVITQHEMLRGASVASQGR</sequence>
<protein>
    <recommendedName>
        <fullName evidence="3">beta-lactamase</fullName>
        <ecNumber evidence="3">3.5.2.6</ecNumber>
    </recommendedName>
</protein>
<dbReference type="SUPFAM" id="SSF56601">
    <property type="entry name" value="beta-lactamase/transpeptidase-like"/>
    <property type="match status" value="1"/>
</dbReference>
<feature type="domain" description="Beta-lactamase class A catalytic" evidence="5">
    <location>
        <begin position="74"/>
        <end position="332"/>
    </location>
</feature>
<organism evidence="6 7">
    <name type="scientific">Sphingomonas limnosediminicola</name>
    <dbReference type="NCBI Taxonomy" id="940133"/>
    <lineage>
        <taxon>Bacteria</taxon>
        <taxon>Pseudomonadati</taxon>
        <taxon>Pseudomonadota</taxon>
        <taxon>Alphaproteobacteria</taxon>
        <taxon>Sphingomonadales</taxon>
        <taxon>Sphingomonadaceae</taxon>
        <taxon>Sphingomonas</taxon>
    </lineage>
</organism>
<evidence type="ECO:0000259" key="5">
    <source>
        <dbReference type="Pfam" id="PF13354"/>
    </source>
</evidence>
<reference evidence="7" key="1">
    <citation type="journal article" date="2019" name="Int. J. Syst. Evol. Microbiol.">
        <title>The Global Catalogue of Microorganisms (GCM) 10K type strain sequencing project: providing services to taxonomists for standard genome sequencing and annotation.</title>
        <authorList>
            <consortium name="The Broad Institute Genomics Platform"/>
            <consortium name="The Broad Institute Genome Sequencing Center for Infectious Disease"/>
            <person name="Wu L."/>
            <person name="Ma J."/>
        </authorList>
    </citation>
    <scope>NUCLEOTIDE SEQUENCE [LARGE SCALE GENOMIC DNA]</scope>
    <source>
        <strain evidence="7">JCM 17543</strain>
    </source>
</reference>
<feature type="chain" id="PRO_5046336821" description="beta-lactamase" evidence="4">
    <location>
        <begin position="25"/>
        <end position="371"/>
    </location>
</feature>
<comment type="caution">
    <text evidence="6">The sequence shown here is derived from an EMBL/GenBank/DDBJ whole genome shotgun (WGS) entry which is preliminary data.</text>
</comment>
<dbReference type="PANTHER" id="PTHR35333">
    <property type="entry name" value="BETA-LACTAMASE"/>
    <property type="match status" value="1"/>
</dbReference>
<keyword evidence="4" id="KW-0732">Signal</keyword>
<evidence type="ECO:0000256" key="1">
    <source>
        <dbReference type="ARBA" id="ARBA00001526"/>
    </source>
</evidence>
<dbReference type="Proteomes" id="UP001500827">
    <property type="component" value="Unassembled WGS sequence"/>
</dbReference>
<name>A0ABP7LE80_9SPHN</name>
<evidence type="ECO:0000256" key="2">
    <source>
        <dbReference type="ARBA" id="ARBA00009009"/>
    </source>
</evidence>
<accession>A0ABP7LE80</accession>
<gene>
    <name evidence="6" type="primary">bla_2</name>
    <name evidence="6" type="ORF">GCM10022276_17640</name>
</gene>
<comment type="similarity">
    <text evidence="2">Belongs to the class-A beta-lactamase family.</text>
</comment>
<evidence type="ECO:0000313" key="6">
    <source>
        <dbReference type="EMBL" id="GAA3899252.1"/>
    </source>
</evidence>
<feature type="signal peptide" evidence="4">
    <location>
        <begin position="1"/>
        <end position="24"/>
    </location>
</feature>
<dbReference type="InterPro" id="IPR000871">
    <property type="entry name" value="Beta-lactam_class-A"/>
</dbReference>
<comment type="catalytic activity">
    <reaction evidence="1">
        <text>a beta-lactam + H2O = a substituted beta-amino acid</text>
        <dbReference type="Rhea" id="RHEA:20401"/>
        <dbReference type="ChEBI" id="CHEBI:15377"/>
        <dbReference type="ChEBI" id="CHEBI:35627"/>
        <dbReference type="ChEBI" id="CHEBI:140347"/>
        <dbReference type="EC" id="3.5.2.6"/>
    </reaction>
</comment>
<dbReference type="Pfam" id="PF13354">
    <property type="entry name" value="Beta-lactamase2"/>
    <property type="match status" value="1"/>
</dbReference>
<dbReference type="RefSeq" id="WP_344699317.1">
    <property type="nucleotide sequence ID" value="NZ_BAABBM010000001.1"/>
</dbReference>
<evidence type="ECO:0000256" key="4">
    <source>
        <dbReference type="SAM" id="SignalP"/>
    </source>
</evidence>
<dbReference type="EC" id="3.5.2.6" evidence="3"/>
<dbReference type="PRINTS" id="PR00118">
    <property type="entry name" value="BLACTAMASEA"/>
</dbReference>
<dbReference type="PANTHER" id="PTHR35333:SF3">
    <property type="entry name" value="BETA-LACTAMASE-TYPE TRANSPEPTIDASE FOLD CONTAINING PROTEIN"/>
    <property type="match status" value="1"/>
</dbReference>
<dbReference type="Gene3D" id="3.40.710.10">
    <property type="entry name" value="DD-peptidase/beta-lactamase superfamily"/>
    <property type="match status" value="1"/>
</dbReference>
<proteinExistence type="inferred from homology"/>
<dbReference type="InterPro" id="IPR012338">
    <property type="entry name" value="Beta-lactam/transpept-like"/>
</dbReference>
<evidence type="ECO:0000313" key="7">
    <source>
        <dbReference type="Proteomes" id="UP001500827"/>
    </source>
</evidence>
<dbReference type="EMBL" id="BAABBM010000001">
    <property type="protein sequence ID" value="GAA3899252.1"/>
    <property type="molecule type" value="Genomic_DNA"/>
</dbReference>
<evidence type="ECO:0000256" key="3">
    <source>
        <dbReference type="ARBA" id="ARBA00012865"/>
    </source>
</evidence>